<keyword evidence="3" id="KW-1185">Reference proteome</keyword>
<reference evidence="3" key="1">
    <citation type="submission" date="2016-02" db="EMBL/GenBank/DDBJ databases">
        <authorList>
            <person name="Wibberg D."/>
        </authorList>
    </citation>
    <scope>NUCLEOTIDE SEQUENCE [LARGE SCALE GENOMIC DNA]</scope>
</reference>
<dbReference type="EMBL" id="FLUV01002110">
    <property type="protein sequence ID" value="SBW26657.1"/>
    <property type="molecule type" value="Genomic_DNA"/>
</dbReference>
<protein>
    <submittedName>
        <fullName evidence="2">Putative secreted protein</fullName>
    </submittedName>
</protein>
<keyword evidence="1" id="KW-0732">Signal</keyword>
<dbReference type="AlphaFoldDB" id="A0A1C3PA19"/>
<gene>
    <name evidence="2" type="ORF">FDG2_4998</name>
</gene>
<dbReference type="Proteomes" id="UP000199013">
    <property type="component" value="Unassembled WGS sequence"/>
</dbReference>
<organism evidence="2 3">
    <name type="scientific">Candidatus Protofrankia californiensis</name>
    <dbReference type="NCBI Taxonomy" id="1839754"/>
    <lineage>
        <taxon>Bacteria</taxon>
        <taxon>Bacillati</taxon>
        <taxon>Actinomycetota</taxon>
        <taxon>Actinomycetes</taxon>
        <taxon>Frankiales</taxon>
        <taxon>Frankiaceae</taxon>
        <taxon>Protofrankia</taxon>
    </lineage>
</organism>
<evidence type="ECO:0000256" key="1">
    <source>
        <dbReference type="SAM" id="SignalP"/>
    </source>
</evidence>
<sequence length="39" mass="3673">MSLAVSILCAASVVGAAVATLPATAAPRLCGRGYAAIGV</sequence>
<accession>A0A1C3PA19</accession>
<evidence type="ECO:0000313" key="2">
    <source>
        <dbReference type="EMBL" id="SBW26657.1"/>
    </source>
</evidence>
<name>A0A1C3PA19_9ACTN</name>
<feature type="chain" id="PRO_5038872909" evidence="1">
    <location>
        <begin position="26"/>
        <end position="39"/>
    </location>
</feature>
<proteinExistence type="predicted"/>
<evidence type="ECO:0000313" key="3">
    <source>
        <dbReference type="Proteomes" id="UP000199013"/>
    </source>
</evidence>
<feature type="signal peptide" evidence="1">
    <location>
        <begin position="1"/>
        <end position="25"/>
    </location>
</feature>